<sequence length="432" mass="48446">MKEKVSYSDNKVEIKTADLPPSYEKVISVANTPPISKVRIIKNALVLSFGFLCLFTSFQALMNLQSTLNQEHNVGLISTAVIYAALILSCLFLPPPIISFLGCKWTVALSMVTYTIYVAGNFYPKMWMMVVVSAIVGLGAAPLWSAKCAYLTEVGIWYARWKNIDSDSSINHFFGVFFMIFQSSQIWGNLISSLVLGQKTNHPSDYNASSISCGAKYDLNSSGPPPISSVDEHQVNIMRGIYLACCIVAILIICFFLDNVRLEKEKGRRSFSIILVRETLRHCWLSKEQKLLIPLTIYSGIEQAFILSSYTSAYITCSLGVWNIGYIMISFGVVDAICSFSFGRMVQWVGHIPFFILALYGFLFSNNTEAAFANYRLWESVGFVMTFLYSTNVNIAIRLYICLGFLFFGMLGYAIVEVILRVRNKKSFAVTK</sequence>
<feature type="transmembrane region" description="Helical" evidence="6">
    <location>
        <begin position="129"/>
        <end position="152"/>
    </location>
</feature>
<comment type="subcellular location">
    <subcellularLocation>
        <location evidence="1">Membrane</location>
        <topology evidence="1">Multi-pass membrane protein</topology>
    </subcellularLocation>
</comment>
<dbReference type="PANTHER" id="PTHR19444">
    <property type="entry name" value="UNC-93 RELATED"/>
    <property type="match status" value="1"/>
</dbReference>
<feature type="transmembrane region" description="Helical" evidence="6">
    <location>
        <begin position="74"/>
        <end position="93"/>
    </location>
</feature>
<feature type="transmembrane region" description="Helical" evidence="6">
    <location>
        <begin position="321"/>
        <end position="342"/>
    </location>
</feature>
<dbReference type="SUPFAM" id="SSF103473">
    <property type="entry name" value="MFS general substrate transporter"/>
    <property type="match status" value="1"/>
</dbReference>
<organism evidence="7">
    <name type="scientific">Octopus bimaculoides</name>
    <name type="common">California two-spotted octopus</name>
    <dbReference type="NCBI Taxonomy" id="37653"/>
    <lineage>
        <taxon>Eukaryota</taxon>
        <taxon>Metazoa</taxon>
        <taxon>Spiralia</taxon>
        <taxon>Lophotrochozoa</taxon>
        <taxon>Mollusca</taxon>
        <taxon>Cephalopoda</taxon>
        <taxon>Coleoidea</taxon>
        <taxon>Octopodiformes</taxon>
        <taxon>Octopoda</taxon>
        <taxon>Incirrata</taxon>
        <taxon>Octopodidae</taxon>
        <taxon>Octopus</taxon>
    </lineage>
</organism>
<dbReference type="InterPro" id="IPR051951">
    <property type="entry name" value="UNC-93_regulatory"/>
</dbReference>
<feature type="transmembrane region" description="Helical" evidence="6">
    <location>
        <begin position="44"/>
        <end position="62"/>
    </location>
</feature>
<feature type="transmembrane region" description="Helical" evidence="6">
    <location>
        <begin position="173"/>
        <end position="196"/>
    </location>
</feature>
<protein>
    <recommendedName>
        <fullName evidence="8">Protein unc-93 homolog A</fullName>
    </recommendedName>
</protein>
<gene>
    <name evidence="7" type="ORF">OCBIM_22030676mg</name>
</gene>
<name>A0A0L8GNE6_OCTBM</name>
<evidence type="ECO:0008006" key="8">
    <source>
        <dbReference type="Google" id="ProtNLM"/>
    </source>
</evidence>
<evidence type="ECO:0000256" key="5">
    <source>
        <dbReference type="ARBA" id="ARBA00023136"/>
    </source>
</evidence>
<evidence type="ECO:0000256" key="6">
    <source>
        <dbReference type="SAM" id="Phobius"/>
    </source>
</evidence>
<dbReference type="InterPro" id="IPR036259">
    <property type="entry name" value="MFS_trans_sf"/>
</dbReference>
<dbReference type="AlphaFoldDB" id="A0A0L8GNE6"/>
<reference evidence="7" key="1">
    <citation type="submission" date="2015-07" db="EMBL/GenBank/DDBJ databases">
        <title>MeaNS - Measles Nucleotide Surveillance Program.</title>
        <authorList>
            <person name="Tran T."/>
            <person name="Druce J."/>
        </authorList>
    </citation>
    <scope>NUCLEOTIDE SEQUENCE</scope>
    <source>
        <strain evidence="7">UCB-OBI-ISO-001</strain>
        <tissue evidence="7">Gonad</tissue>
    </source>
</reference>
<evidence type="ECO:0000256" key="4">
    <source>
        <dbReference type="ARBA" id="ARBA00022989"/>
    </source>
</evidence>
<accession>A0A0L8GNE6</accession>
<feature type="transmembrane region" description="Helical" evidence="6">
    <location>
        <begin position="105"/>
        <end position="123"/>
    </location>
</feature>
<evidence type="ECO:0000256" key="2">
    <source>
        <dbReference type="ARBA" id="ARBA00009172"/>
    </source>
</evidence>
<keyword evidence="3 6" id="KW-0812">Transmembrane</keyword>
<feature type="transmembrane region" description="Helical" evidence="6">
    <location>
        <begin position="241"/>
        <end position="260"/>
    </location>
</feature>
<comment type="similarity">
    <text evidence="2">Belongs to the unc-93 family.</text>
</comment>
<feature type="transmembrane region" description="Helical" evidence="6">
    <location>
        <begin position="395"/>
        <end position="416"/>
    </location>
</feature>
<keyword evidence="4 6" id="KW-1133">Transmembrane helix</keyword>
<dbReference type="Pfam" id="PF05978">
    <property type="entry name" value="UNC-93"/>
    <property type="match status" value="1"/>
</dbReference>
<keyword evidence="5 6" id="KW-0472">Membrane</keyword>
<feature type="transmembrane region" description="Helical" evidence="6">
    <location>
        <begin position="354"/>
        <end position="375"/>
    </location>
</feature>
<evidence type="ECO:0000256" key="1">
    <source>
        <dbReference type="ARBA" id="ARBA00004141"/>
    </source>
</evidence>
<dbReference type="GO" id="GO:0016020">
    <property type="term" value="C:membrane"/>
    <property type="evidence" value="ECO:0007669"/>
    <property type="project" value="UniProtKB-SubCell"/>
</dbReference>
<proteinExistence type="inferred from homology"/>
<dbReference type="Gene3D" id="1.20.1250.20">
    <property type="entry name" value="MFS general substrate transporter like domains"/>
    <property type="match status" value="1"/>
</dbReference>
<dbReference type="EMBL" id="KQ421058">
    <property type="protein sequence ID" value="KOF78521.1"/>
    <property type="molecule type" value="Genomic_DNA"/>
</dbReference>
<dbReference type="OrthoDB" id="78663at2759"/>
<evidence type="ECO:0000313" key="7">
    <source>
        <dbReference type="EMBL" id="KOF78521.1"/>
    </source>
</evidence>
<dbReference type="InterPro" id="IPR010291">
    <property type="entry name" value="Ion_channel_UNC-93"/>
</dbReference>
<evidence type="ECO:0000256" key="3">
    <source>
        <dbReference type="ARBA" id="ARBA00022692"/>
    </source>
</evidence>
<dbReference type="PANTHER" id="PTHR19444:SF13">
    <property type="entry name" value="PROTEIN UNC-93 HOMOLOG A"/>
    <property type="match status" value="1"/>
</dbReference>